<name>A0A382J1L2_9ZZZZ</name>
<dbReference type="SUPFAM" id="SSF50494">
    <property type="entry name" value="Trypsin-like serine proteases"/>
    <property type="match status" value="1"/>
</dbReference>
<dbReference type="Gene3D" id="1.25.40.10">
    <property type="entry name" value="Tetratricopeptide repeat domain"/>
    <property type="match status" value="1"/>
</dbReference>
<protein>
    <recommendedName>
        <fullName evidence="3">Serine protease</fullName>
    </recommendedName>
</protein>
<dbReference type="EMBL" id="UINC01070660">
    <property type="protein sequence ID" value="SVC04973.1"/>
    <property type="molecule type" value="Genomic_DNA"/>
</dbReference>
<feature type="region of interest" description="Disordered" evidence="1">
    <location>
        <begin position="142"/>
        <end position="166"/>
    </location>
</feature>
<evidence type="ECO:0000313" key="2">
    <source>
        <dbReference type="EMBL" id="SVC04973.1"/>
    </source>
</evidence>
<accession>A0A382J1L2</accession>
<reference evidence="2" key="1">
    <citation type="submission" date="2018-05" db="EMBL/GenBank/DDBJ databases">
        <authorList>
            <person name="Lanie J.A."/>
            <person name="Ng W.-L."/>
            <person name="Kazmierczak K.M."/>
            <person name="Andrzejewski T.M."/>
            <person name="Davidsen T.M."/>
            <person name="Wayne K.J."/>
            <person name="Tettelin H."/>
            <person name="Glass J.I."/>
            <person name="Rusch D."/>
            <person name="Podicherti R."/>
            <person name="Tsui H.-C.T."/>
            <person name="Winkler M.E."/>
        </authorList>
    </citation>
    <scope>NUCLEOTIDE SEQUENCE</scope>
</reference>
<dbReference type="SUPFAM" id="SSF48452">
    <property type="entry name" value="TPR-like"/>
    <property type="match status" value="1"/>
</dbReference>
<gene>
    <name evidence="2" type="ORF">METZ01_LOCUS257827</name>
</gene>
<sequence>MRFLNRGIVFGALLFFPHLGVSAENSLFLPKSSNIELVQFSTRDLIESSQKYIQSNRINSGINALQKRIQFNPADATAHHDLAVLYDQINDGFNSIVHTYKAKSLYKQFNDLRNLTLADRNLRLLFQKYNFHPDDFSHVEASAPLRPFPPSSQPIPEKQTPQSGTGSGFFVSKMGHVITNAHVVKNCIKVTVGDNANKQVP</sequence>
<dbReference type="InterPro" id="IPR043504">
    <property type="entry name" value="Peptidase_S1_PA_chymotrypsin"/>
</dbReference>
<dbReference type="InterPro" id="IPR011990">
    <property type="entry name" value="TPR-like_helical_dom_sf"/>
</dbReference>
<dbReference type="InterPro" id="IPR009003">
    <property type="entry name" value="Peptidase_S1_PA"/>
</dbReference>
<proteinExistence type="predicted"/>
<organism evidence="2">
    <name type="scientific">marine metagenome</name>
    <dbReference type="NCBI Taxonomy" id="408172"/>
    <lineage>
        <taxon>unclassified sequences</taxon>
        <taxon>metagenomes</taxon>
        <taxon>ecological metagenomes</taxon>
    </lineage>
</organism>
<feature type="non-terminal residue" evidence="2">
    <location>
        <position position="201"/>
    </location>
</feature>
<evidence type="ECO:0008006" key="3">
    <source>
        <dbReference type="Google" id="ProtNLM"/>
    </source>
</evidence>
<evidence type="ECO:0000256" key="1">
    <source>
        <dbReference type="SAM" id="MobiDB-lite"/>
    </source>
</evidence>
<dbReference type="AlphaFoldDB" id="A0A382J1L2"/>
<dbReference type="Gene3D" id="2.40.10.10">
    <property type="entry name" value="Trypsin-like serine proteases"/>
    <property type="match status" value="1"/>
</dbReference>